<dbReference type="STRING" id="477974.Daud_0346"/>
<dbReference type="InterPro" id="IPR014284">
    <property type="entry name" value="RNA_pol_sigma-70_dom"/>
</dbReference>
<dbReference type="SUPFAM" id="SSF88946">
    <property type="entry name" value="Sigma2 domain of RNA polymerase sigma factors"/>
    <property type="match status" value="1"/>
</dbReference>
<evidence type="ECO:0000313" key="8">
    <source>
        <dbReference type="Proteomes" id="UP000008544"/>
    </source>
</evidence>
<dbReference type="NCBIfam" id="TIGR02937">
    <property type="entry name" value="sigma70-ECF"/>
    <property type="match status" value="1"/>
</dbReference>
<proteinExistence type="inferred from homology"/>
<dbReference type="PANTHER" id="PTHR43133:SF57">
    <property type="entry name" value="RNA POLYMERASE SIGMA-70 FACTOR"/>
    <property type="match status" value="1"/>
</dbReference>
<dbReference type="InterPro" id="IPR013325">
    <property type="entry name" value="RNA_pol_sigma_r2"/>
</dbReference>
<dbReference type="InterPro" id="IPR013249">
    <property type="entry name" value="RNA_pol_sigma70_r4_t2"/>
</dbReference>
<protein>
    <submittedName>
        <fullName evidence="7">RNA polymerase, sigma-24 subunit, ECF subfamily</fullName>
    </submittedName>
</protein>
<dbReference type="Gene3D" id="1.10.1740.10">
    <property type="match status" value="1"/>
</dbReference>
<dbReference type="InterPro" id="IPR013324">
    <property type="entry name" value="RNA_pol_sigma_r3/r4-like"/>
</dbReference>
<reference evidence="8" key="1">
    <citation type="submission" date="2007-10" db="EMBL/GenBank/DDBJ databases">
        <title>Complete sequence of chromosome of Desulforudis audaxviator MP104C.</title>
        <authorList>
            <person name="Copeland A."/>
            <person name="Lucas S."/>
            <person name="Lapidus A."/>
            <person name="Barry K."/>
            <person name="Glavina del Rio T."/>
            <person name="Dalin E."/>
            <person name="Tice H."/>
            <person name="Bruce D."/>
            <person name="Pitluck S."/>
            <person name="Lowry S.R."/>
            <person name="Larimer F."/>
            <person name="Land M.L."/>
            <person name="Hauser L."/>
            <person name="Kyrpides N."/>
            <person name="Ivanova N.N."/>
            <person name="Richardson P."/>
        </authorList>
    </citation>
    <scope>NUCLEOTIDE SEQUENCE [LARGE SCALE GENOMIC DNA]</scope>
    <source>
        <strain evidence="8">MP104C</strain>
    </source>
</reference>
<evidence type="ECO:0000256" key="4">
    <source>
        <dbReference type="ARBA" id="ARBA00023163"/>
    </source>
</evidence>
<dbReference type="OrthoDB" id="9784984at2"/>
<evidence type="ECO:0000256" key="1">
    <source>
        <dbReference type="ARBA" id="ARBA00010641"/>
    </source>
</evidence>
<evidence type="ECO:0000256" key="2">
    <source>
        <dbReference type="ARBA" id="ARBA00023015"/>
    </source>
</evidence>
<dbReference type="InterPro" id="IPR039425">
    <property type="entry name" value="RNA_pol_sigma-70-like"/>
</dbReference>
<feature type="domain" description="RNA polymerase sigma factor 70 region 4 type 2" evidence="6">
    <location>
        <begin position="118"/>
        <end position="170"/>
    </location>
</feature>
<dbReference type="eggNOG" id="COG1595">
    <property type="taxonomic scope" value="Bacteria"/>
</dbReference>
<dbReference type="AlphaFoldDB" id="B1I1D2"/>
<dbReference type="EMBL" id="CP000860">
    <property type="protein sequence ID" value="ACA58904.1"/>
    <property type="molecule type" value="Genomic_DNA"/>
</dbReference>
<accession>B1I1D2</accession>
<dbReference type="Proteomes" id="UP000008544">
    <property type="component" value="Chromosome"/>
</dbReference>
<keyword evidence="8" id="KW-1185">Reference proteome</keyword>
<evidence type="ECO:0000313" key="7">
    <source>
        <dbReference type="EMBL" id="ACA58904.1"/>
    </source>
</evidence>
<dbReference type="GO" id="GO:0003677">
    <property type="term" value="F:DNA binding"/>
    <property type="evidence" value="ECO:0007669"/>
    <property type="project" value="InterPro"/>
</dbReference>
<dbReference type="HOGENOM" id="CLU_047691_3_4_9"/>
<evidence type="ECO:0000259" key="6">
    <source>
        <dbReference type="Pfam" id="PF08281"/>
    </source>
</evidence>
<organism evidence="7 8">
    <name type="scientific">Desulforudis audaxviator (strain MP104C)</name>
    <dbReference type="NCBI Taxonomy" id="477974"/>
    <lineage>
        <taxon>Bacteria</taxon>
        <taxon>Bacillati</taxon>
        <taxon>Bacillota</taxon>
        <taxon>Clostridia</taxon>
        <taxon>Thermoanaerobacterales</taxon>
        <taxon>Candidatus Desulforudaceae</taxon>
        <taxon>Candidatus Desulforudis</taxon>
    </lineage>
</organism>
<keyword evidence="3" id="KW-0731">Sigma factor</keyword>
<gene>
    <name evidence="7" type="ordered locus">Daud_0346</name>
</gene>
<dbReference type="Pfam" id="PF04542">
    <property type="entry name" value="Sigma70_r2"/>
    <property type="match status" value="1"/>
</dbReference>
<keyword evidence="4" id="KW-0804">Transcription</keyword>
<name>B1I1D2_DESAP</name>
<dbReference type="InterPro" id="IPR036388">
    <property type="entry name" value="WH-like_DNA-bd_sf"/>
</dbReference>
<dbReference type="CDD" id="cd06171">
    <property type="entry name" value="Sigma70_r4"/>
    <property type="match status" value="1"/>
</dbReference>
<reference evidence="7 8" key="2">
    <citation type="journal article" date="2008" name="Science">
        <title>Environmental genomics reveals a single-species ecosystem deep within Earth.</title>
        <authorList>
            <person name="Chivian D."/>
            <person name="Brodie E.L."/>
            <person name="Alm E.J."/>
            <person name="Culley D.E."/>
            <person name="Dehal P.S."/>
            <person name="Desantis T.Z."/>
            <person name="Gihring T.M."/>
            <person name="Lapidus A."/>
            <person name="Lin L.H."/>
            <person name="Lowry S.R."/>
            <person name="Moser D.P."/>
            <person name="Richardson P.M."/>
            <person name="Southam G."/>
            <person name="Wanger G."/>
            <person name="Pratt L.M."/>
            <person name="Andersen G.L."/>
            <person name="Hazen T.C."/>
            <person name="Brockman F.J."/>
            <person name="Arkin A.P."/>
            <person name="Onstott T.C."/>
        </authorList>
    </citation>
    <scope>NUCLEOTIDE SEQUENCE [LARGE SCALE GENOMIC DNA]</scope>
    <source>
        <strain evidence="7 8">MP104C</strain>
    </source>
</reference>
<comment type="similarity">
    <text evidence="1">Belongs to the sigma-70 factor family. ECF subfamily.</text>
</comment>
<dbReference type="InterPro" id="IPR007627">
    <property type="entry name" value="RNA_pol_sigma70_r2"/>
</dbReference>
<dbReference type="RefSeq" id="WP_012301496.1">
    <property type="nucleotide sequence ID" value="NC_010424.1"/>
</dbReference>
<dbReference type="PANTHER" id="PTHR43133">
    <property type="entry name" value="RNA POLYMERASE ECF-TYPE SIGMA FACTO"/>
    <property type="match status" value="1"/>
</dbReference>
<dbReference type="SUPFAM" id="SSF88659">
    <property type="entry name" value="Sigma3 and sigma4 domains of RNA polymerase sigma factors"/>
    <property type="match status" value="1"/>
</dbReference>
<evidence type="ECO:0000259" key="5">
    <source>
        <dbReference type="Pfam" id="PF04542"/>
    </source>
</evidence>
<dbReference type="GO" id="GO:0006352">
    <property type="term" value="P:DNA-templated transcription initiation"/>
    <property type="evidence" value="ECO:0007669"/>
    <property type="project" value="InterPro"/>
</dbReference>
<dbReference type="GO" id="GO:0016987">
    <property type="term" value="F:sigma factor activity"/>
    <property type="evidence" value="ECO:0007669"/>
    <property type="project" value="UniProtKB-KW"/>
</dbReference>
<evidence type="ECO:0000256" key="3">
    <source>
        <dbReference type="ARBA" id="ARBA00023082"/>
    </source>
</evidence>
<feature type="domain" description="RNA polymerase sigma-70 region 2" evidence="5">
    <location>
        <begin position="27"/>
        <end position="95"/>
    </location>
</feature>
<dbReference type="Pfam" id="PF08281">
    <property type="entry name" value="Sigma70_r4_2"/>
    <property type="match status" value="1"/>
</dbReference>
<sequence>MAETVVAPDEAGLVERAGHDPEAFLELYNRHVNGLYRFAFYRLGNREEAEDAVSQTFLQAMRYLDRYEQRGIPFRHWLYRIAAGVISRAADYRRREIPLTAGRFDTGTGDPEALPERLDLAALLRTLPATQQEVLVLRYVQDLSLREVAQITGRSEGAVKQLAWRGLRTLRERMGIGGPQG</sequence>
<keyword evidence="2" id="KW-0805">Transcription regulation</keyword>
<dbReference type="KEGG" id="dau:Daud_0346"/>
<dbReference type="Gene3D" id="1.10.10.10">
    <property type="entry name" value="Winged helix-like DNA-binding domain superfamily/Winged helix DNA-binding domain"/>
    <property type="match status" value="1"/>
</dbReference>